<evidence type="ECO:0000256" key="5">
    <source>
        <dbReference type="SAM" id="MobiDB-lite"/>
    </source>
</evidence>
<dbReference type="InterPro" id="IPR038765">
    <property type="entry name" value="Papain-like_cys_pep_sf"/>
</dbReference>
<dbReference type="AlphaFoldDB" id="A0A2A3YM49"/>
<feature type="compositionally biased region" description="Basic and acidic residues" evidence="5">
    <location>
        <begin position="171"/>
        <end position="184"/>
    </location>
</feature>
<dbReference type="Pfam" id="PF00877">
    <property type="entry name" value="NLPC_P60"/>
    <property type="match status" value="1"/>
</dbReference>
<dbReference type="PANTHER" id="PTHR47053:SF1">
    <property type="entry name" value="MUREIN DD-ENDOPEPTIDASE MEPH-RELATED"/>
    <property type="match status" value="1"/>
</dbReference>
<evidence type="ECO:0000256" key="2">
    <source>
        <dbReference type="ARBA" id="ARBA00022670"/>
    </source>
</evidence>
<dbReference type="SUPFAM" id="SSF54001">
    <property type="entry name" value="Cysteine proteinases"/>
    <property type="match status" value="1"/>
</dbReference>
<sequence length="321" mass="32692">MPGAGSRNVSKTANNTHRRAMRTVTPAVRAGRASAGAAMAAAMLFGGAAAATAEPQADAPQAEGAPQAASAVIPAVAAPATTLTSIPAQGKASSTAKEETPQLTPAAGTLSVKVGPTEEEIAAAAAERAAEQEAAERAAAEEAENSADEQDQADDQDQAEDTTETRDEDDSANRSNERSSRDDSSNSSSSDNSSSEEKKEEKSSPAPSAGKGSSILATARSGIGTPYVYGGTSTSGWDCSGFVQWVYAQHGINLPRGAADQAAAGTVIPRSEAQPGDLVYKPGHIGIYVGGNTFVDAGNSRVDTSERNIYSGSWTFIRVGS</sequence>
<evidence type="ECO:0000256" key="4">
    <source>
        <dbReference type="ARBA" id="ARBA00022807"/>
    </source>
</evidence>
<keyword evidence="4" id="KW-0788">Thiol protease</keyword>
<dbReference type="GO" id="GO:0008234">
    <property type="term" value="F:cysteine-type peptidase activity"/>
    <property type="evidence" value="ECO:0007669"/>
    <property type="project" value="UniProtKB-KW"/>
</dbReference>
<dbReference type="PANTHER" id="PTHR47053">
    <property type="entry name" value="MUREIN DD-ENDOPEPTIDASE MEPH-RELATED"/>
    <property type="match status" value="1"/>
</dbReference>
<feature type="region of interest" description="Disordered" evidence="5">
    <location>
        <begin position="1"/>
        <end position="20"/>
    </location>
</feature>
<comment type="caution">
    <text evidence="7">The sequence shown here is derived from an EMBL/GenBank/DDBJ whole genome shotgun (WGS) entry which is preliminary data.</text>
</comment>
<name>A0A2A3YM49_9MICO</name>
<dbReference type="Gene3D" id="3.90.1720.10">
    <property type="entry name" value="endopeptidase domain like (from Nostoc punctiforme)"/>
    <property type="match status" value="1"/>
</dbReference>
<dbReference type="EMBL" id="NRGR01000008">
    <property type="protein sequence ID" value="PCC40175.1"/>
    <property type="molecule type" value="Genomic_DNA"/>
</dbReference>
<proteinExistence type="inferred from homology"/>
<feature type="compositionally biased region" description="Low complexity" evidence="5">
    <location>
        <begin position="204"/>
        <end position="214"/>
    </location>
</feature>
<dbReference type="Proteomes" id="UP000218598">
    <property type="component" value="Unassembled WGS sequence"/>
</dbReference>
<dbReference type="PROSITE" id="PS51935">
    <property type="entry name" value="NLPC_P60"/>
    <property type="match status" value="1"/>
</dbReference>
<protein>
    <submittedName>
        <fullName evidence="7">Hydrolase</fullName>
    </submittedName>
</protein>
<feature type="domain" description="NlpC/P60" evidence="6">
    <location>
        <begin position="209"/>
        <end position="321"/>
    </location>
</feature>
<dbReference type="InterPro" id="IPR000064">
    <property type="entry name" value="NLP_P60_dom"/>
</dbReference>
<dbReference type="GO" id="GO:0006508">
    <property type="term" value="P:proteolysis"/>
    <property type="evidence" value="ECO:0007669"/>
    <property type="project" value="UniProtKB-KW"/>
</dbReference>
<evidence type="ECO:0000313" key="7">
    <source>
        <dbReference type="EMBL" id="PCC40175.1"/>
    </source>
</evidence>
<reference evidence="7 8" key="1">
    <citation type="journal article" date="2017" name="Elife">
        <title>Extensive horizontal gene transfer in cheese-associated bacteria.</title>
        <authorList>
            <person name="Bonham K.S."/>
            <person name="Wolfe B.E."/>
            <person name="Dutton R.J."/>
        </authorList>
    </citation>
    <scope>NUCLEOTIDE SEQUENCE [LARGE SCALE GENOMIC DNA]</scope>
    <source>
        <strain evidence="7 8">341_9</strain>
    </source>
</reference>
<feature type="compositionally biased region" description="Basic and acidic residues" evidence="5">
    <location>
        <begin position="128"/>
        <end position="140"/>
    </location>
</feature>
<keyword evidence="3 7" id="KW-0378">Hydrolase</keyword>
<evidence type="ECO:0000313" key="8">
    <source>
        <dbReference type="Proteomes" id="UP000218598"/>
    </source>
</evidence>
<evidence type="ECO:0000256" key="3">
    <source>
        <dbReference type="ARBA" id="ARBA00022801"/>
    </source>
</evidence>
<evidence type="ECO:0000256" key="1">
    <source>
        <dbReference type="ARBA" id="ARBA00007074"/>
    </source>
</evidence>
<keyword evidence="8" id="KW-1185">Reference proteome</keyword>
<feature type="region of interest" description="Disordered" evidence="5">
    <location>
        <begin position="87"/>
        <end position="214"/>
    </location>
</feature>
<dbReference type="OrthoDB" id="9815778at2"/>
<keyword evidence="2" id="KW-0645">Protease</keyword>
<dbReference type="InterPro" id="IPR051202">
    <property type="entry name" value="Peptidase_C40"/>
</dbReference>
<gene>
    <name evidence="7" type="ORF">CIK66_05975</name>
</gene>
<accession>A0A2A3YM49</accession>
<organism evidence="7 8">
    <name type="scientific">Brachybacterium alimentarium</name>
    <dbReference type="NCBI Taxonomy" id="47845"/>
    <lineage>
        <taxon>Bacteria</taxon>
        <taxon>Bacillati</taxon>
        <taxon>Actinomycetota</taxon>
        <taxon>Actinomycetes</taxon>
        <taxon>Micrococcales</taxon>
        <taxon>Dermabacteraceae</taxon>
        <taxon>Brachybacterium</taxon>
    </lineage>
</organism>
<comment type="similarity">
    <text evidence="1">Belongs to the peptidase C40 family.</text>
</comment>
<evidence type="ECO:0000259" key="6">
    <source>
        <dbReference type="PROSITE" id="PS51935"/>
    </source>
</evidence>
<feature type="compositionally biased region" description="Acidic residues" evidence="5">
    <location>
        <begin position="141"/>
        <end position="170"/>
    </location>
</feature>